<evidence type="ECO:0000259" key="3">
    <source>
        <dbReference type="Pfam" id="PF03033"/>
    </source>
</evidence>
<dbReference type="PANTHER" id="PTHR21015">
    <property type="entry name" value="UDP-N-ACETYLGLUCOSAMINE--N-ACETYLMURAMYL-(PENTAPEPTIDE) PYROPHOSPHORYL-UNDECAPRENOL N-ACETYLGLUCOSAMINE TRANSFERASE 1"/>
    <property type="match status" value="1"/>
</dbReference>
<feature type="domain" description="Glycosyltransferase family 28 N-terminal" evidence="3">
    <location>
        <begin position="4"/>
        <end position="142"/>
    </location>
</feature>
<dbReference type="Proteomes" id="UP000012159">
    <property type="component" value="Unassembled WGS sequence"/>
</dbReference>
<evidence type="ECO:0000256" key="1">
    <source>
        <dbReference type="ARBA" id="ARBA00022676"/>
    </source>
</evidence>
<dbReference type="Gene3D" id="3.40.50.2000">
    <property type="entry name" value="Glycogen Phosphorylase B"/>
    <property type="match status" value="1"/>
</dbReference>
<evidence type="ECO:0000313" key="4">
    <source>
        <dbReference type="EMBL" id="EMO62690.1"/>
    </source>
</evidence>
<dbReference type="STRING" id="1192866.LEP1GSC133_1667"/>
<keyword evidence="2 4" id="KW-0808">Transferase</keyword>
<dbReference type="SUPFAM" id="SSF53756">
    <property type="entry name" value="UDP-Glycosyltransferase/glycogen phosphorylase"/>
    <property type="match status" value="1"/>
</dbReference>
<dbReference type="GO" id="GO:1901137">
    <property type="term" value="P:carbohydrate derivative biosynthetic process"/>
    <property type="evidence" value="ECO:0007669"/>
    <property type="project" value="UniProtKB-ARBA"/>
</dbReference>
<sequence length="172" mass="19259">MRSIVIAAGGTGGHISPGVALAEVLTDLKEKIGYENLYLYSLIRNQNNPDLEQAPCPVLWHNLPPLSSNIFLFPFRYTIQILKTFLLFKKLNVDVVIGMGGYSTVSSILYGILFKKKIYLCEQNTVPGNVSRLFFRFANKAAFSFPPKNSAIPCDYQVLGNPLRKKRSLKCL</sequence>
<protein>
    <submittedName>
        <fullName evidence="4">Glycosyltransferase family 28 N-terminal domain protein</fullName>
    </submittedName>
</protein>
<dbReference type="EMBL" id="AKWF02000076">
    <property type="protein sequence ID" value="EMO62690.1"/>
    <property type="molecule type" value="Genomic_DNA"/>
</dbReference>
<accession>M6W0S8</accession>
<dbReference type="AlphaFoldDB" id="M6W0S8"/>
<keyword evidence="1" id="KW-0328">Glycosyltransferase</keyword>
<proteinExistence type="predicted"/>
<evidence type="ECO:0000313" key="5">
    <source>
        <dbReference type="Proteomes" id="UP000012159"/>
    </source>
</evidence>
<dbReference type="GO" id="GO:0016758">
    <property type="term" value="F:hexosyltransferase activity"/>
    <property type="evidence" value="ECO:0007669"/>
    <property type="project" value="InterPro"/>
</dbReference>
<reference evidence="4 5" key="1">
    <citation type="submission" date="2013-01" db="EMBL/GenBank/DDBJ databases">
        <authorList>
            <person name="Harkins D.M."/>
            <person name="Durkin A.S."/>
            <person name="Brinkac L.M."/>
            <person name="Haft D.H."/>
            <person name="Selengut J.D."/>
            <person name="Sanka R."/>
            <person name="DePew J."/>
            <person name="Purushe J."/>
            <person name="Picardeau M."/>
            <person name="Werts C."/>
            <person name="Goarant C."/>
            <person name="Vinetz J.M."/>
            <person name="Sutton G.G."/>
            <person name="Nierman W.C."/>
            <person name="Fouts D.E."/>
        </authorList>
    </citation>
    <scope>NUCLEOTIDE SEQUENCE [LARGE SCALE GENOMIC DNA]</scope>
    <source>
        <strain evidence="4 5">200901868</strain>
    </source>
</reference>
<dbReference type="GO" id="GO:0005975">
    <property type="term" value="P:carbohydrate metabolic process"/>
    <property type="evidence" value="ECO:0007669"/>
    <property type="project" value="InterPro"/>
</dbReference>
<gene>
    <name evidence="4" type="ORF">LEP1GSC133_1667</name>
</gene>
<dbReference type="PANTHER" id="PTHR21015:SF22">
    <property type="entry name" value="GLYCOSYLTRANSFERASE"/>
    <property type="match status" value="1"/>
</dbReference>
<evidence type="ECO:0000256" key="2">
    <source>
        <dbReference type="ARBA" id="ARBA00022679"/>
    </source>
</evidence>
<organism evidence="4 5">
    <name type="scientific">Leptospira borgpetersenii serovar Pomona str. 200901868</name>
    <dbReference type="NCBI Taxonomy" id="1192866"/>
    <lineage>
        <taxon>Bacteria</taxon>
        <taxon>Pseudomonadati</taxon>
        <taxon>Spirochaetota</taxon>
        <taxon>Spirochaetia</taxon>
        <taxon>Leptospirales</taxon>
        <taxon>Leptospiraceae</taxon>
        <taxon>Leptospira</taxon>
    </lineage>
</organism>
<dbReference type="InterPro" id="IPR004276">
    <property type="entry name" value="GlycoTrans_28_N"/>
</dbReference>
<dbReference type="Pfam" id="PF03033">
    <property type="entry name" value="Glyco_transf_28"/>
    <property type="match status" value="1"/>
</dbReference>
<name>M6W0S8_LEPBO</name>
<comment type="caution">
    <text evidence="4">The sequence shown here is derived from an EMBL/GenBank/DDBJ whole genome shotgun (WGS) entry which is preliminary data.</text>
</comment>